<dbReference type="Gene3D" id="2.30.30.100">
    <property type="match status" value="1"/>
</dbReference>
<dbReference type="EMBL" id="GIIL01000090">
    <property type="protein sequence ID" value="NOV43816.1"/>
    <property type="molecule type" value="Transcribed_RNA"/>
</dbReference>
<name>A0A6M2DCG5_XENCH</name>
<accession>A0A6M2DCG5</accession>
<dbReference type="PANTHER" id="PTHR10701:SF5">
    <property type="entry name" value="N-ALPHA-ACETYLTRANSFERASE 38, NATC AUXILIARY SUBUNIT"/>
    <property type="match status" value="1"/>
</dbReference>
<evidence type="ECO:0000313" key="3">
    <source>
        <dbReference type="EMBL" id="NOV43816.1"/>
    </source>
</evidence>
<dbReference type="SMART" id="SM00651">
    <property type="entry name" value="Sm"/>
    <property type="match status" value="1"/>
</dbReference>
<reference evidence="3" key="1">
    <citation type="submission" date="2020-03" db="EMBL/GenBank/DDBJ databases">
        <title>Transcriptomic Profiling of the Digestive Tract of the Rat Flea, Xenopsylla cheopis, Following Blood Feeding and Infection with Yersinia pestis.</title>
        <authorList>
            <person name="Bland D.M."/>
            <person name="Martens C.A."/>
            <person name="Virtaneva K."/>
            <person name="Kanakabandi K."/>
            <person name="Long D."/>
            <person name="Rosenke R."/>
            <person name="Saturday G.A."/>
            <person name="Hoyt F.H."/>
            <person name="Bruno D.P."/>
            <person name="Ribeiro J.M.C."/>
            <person name="Hinnebusch J."/>
        </authorList>
    </citation>
    <scope>NUCLEOTIDE SEQUENCE</scope>
</reference>
<dbReference type="PROSITE" id="PS52002">
    <property type="entry name" value="SM"/>
    <property type="match status" value="1"/>
</dbReference>
<dbReference type="SUPFAM" id="SSF50182">
    <property type="entry name" value="Sm-like ribonucleoproteins"/>
    <property type="match status" value="1"/>
</dbReference>
<dbReference type="AlphaFoldDB" id="A0A6M2DCG5"/>
<sequence>MNDNIASPDHEKPIKDSKGRAQLRQWLNKSFRIKMTDGRVLYGTFACTDRDGNIILASCSEYLSEHSDPSEERVLGLIMVPGRHIVSIQVDDMSEPRKLLDCSSKLSSESVTPEE</sequence>
<comment type="similarity">
    <text evidence="1">Belongs to the snRNP Sm proteins family.</text>
</comment>
<dbReference type="InterPro" id="IPR034110">
    <property type="entry name" value="LSMD1_Sm"/>
</dbReference>
<dbReference type="GO" id="GO:0003723">
    <property type="term" value="F:RNA binding"/>
    <property type="evidence" value="ECO:0007669"/>
    <property type="project" value="InterPro"/>
</dbReference>
<dbReference type="InterPro" id="IPR047575">
    <property type="entry name" value="Sm"/>
</dbReference>
<protein>
    <submittedName>
        <fullName evidence="3">Putative u1 snrnp component</fullName>
    </submittedName>
</protein>
<dbReference type="InterPro" id="IPR001163">
    <property type="entry name" value="Sm_dom_euk/arc"/>
</dbReference>
<dbReference type="GO" id="GO:0031417">
    <property type="term" value="C:NatC complex"/>
    <property type="evidence" value="ECO:0007669"/>
    <property type="project" value="InterPro"/>
</dbReference>
<organism evidence="3">
    <name type="scientific">Xenopsylla cheopis</name>
    <name type="common">Oriental rat flea</name>
    <name type="synonym">Pulex cheopis</name>
    <dbReference type="NCBI Taxonomy" id="163159"/>
    <lineage>
        <taxon>Eukaryota</taxon>
        <taxon>Metazoa</taxon>
        <taxon>Ecdysozoa</taxon>
        <taxon>Arthropoda</taxon>
        <taxon>Hexapoda</taxon>
        <taxon>Insecta</taxon>
        <taxon>Pterygota</taxon>
        <taxon>Neoptera</taxon>
        <taxon>Endopterygota</taxon>
        <taxon>Siphonaptera</taxon>
        <taxon>Pulicidae</taxon>
        <taxon>Xenopsyllinae</taxon>
        <taxon>Xenopsylla</taxon>
    </lineage>
</organism>
<dbReference type="InterPro" id="IPR050914">
    <property type="entry name" value="snRNP_SmB/NAA38-like"/>
</dbReference>
<dbReference type="CDD" id="cd06168">
    <property type="entry name" value="LSMD1"/>
    <property type="match status" value="1"/>
</dbReference>
<feature type="domain" description="Sm" evidence="2">
    <location>
        <begin position="18"/>
        <end position="94"/>
    </location>
</feature>
<dbReference type="Pfam" id="PF01423">
    <property type="entry name" value="LSM"/>
    <property type="match status" value="1"/>
</dbReference>
<proteinExistence type="inferred from homology"/>
<evidence type="ECO:0000256" key="1">
    <source>
        <dbReference type="ARBA" id="ARBA00006850"/>
    </source>
</evidence>
<dbReference type="FunFam" id="2.30.30.100:FF:000028">
    <property type="entry name" value="N-alpha-acetyltransferase 38, NatC auxiliary subunit"/>
    <property type="match status" value="1"/>
</dbReference>
<evidence type="ECO:0000259" key="2">
    <source>
        <dbReference type="PROSITE" id="PS52002"/>
    </source>
</evidence>
<dbReference type="PANTHER" id="PTHR10701">
    <property type="entry name" value="SMALL NUCLEAR RIBONUCLEOPROTEIN-ASSOCIATED PROTEIN B AND N"/>
    <property type="match status" value="1"/>
</dbReference>
<dbReference type="InterPro" id="IPR010920">
    <property type="entry name" value="LSM_dom_sf"/>
</dbReference>